<dbReference type="GO" id="GO:0009253">
    <property type="term" value="P:peptidoglycan catabolic process"/>
    <property type="evidence" value="ECO:0007669"/>
    <property type="project" value="InterPro"/>
</dbReference>
<dbReference type="SUPFAM" id="SSF53187">
    <property type="entry name" value="Zn-dependent exopeptidases"/>
    <property type="match status" value="1"/>
</dbReference>
<accession>A0A7W9SQB9</accession>
<evidence type="ECO:0000259" key="2">
    <source>
        <dbReference type="SMART" id="SM00646"/>
    </source>
</evidence>
<name>A0A7W9SQB9_ARMRO</name>
<dbReference type="EMBL" id="JACHGW010000002">
    <property type="protein sequence ID" value="MBB6050887.1"/>
    <property type="molecule type" value="Genomic_DNA"/>
</dbReference>
<keyword evidence="1 3" id="KW-0378">Hydrolase</keyword>
<protein>
    <submittedName>
        <fullName evidence="3">N-acetylmuramoyl-L-alanine amidase</fullName>
        <ecNumber evidence="3">3.5.1.28</ecNumber>
    </submittedName>
</protein>
<evidence type="ECO:0000256" key="1">
    <source>
        <dbReference type="ARBA" id="ARBA00022801"/>
    </source>
</evidence>
<dbReference type="SMART" id="SM00646">
    <property type="entry name" value="Ami_3"/>
    <property type="match status" value="1"/>
</dbReference>
<dbReference type="GO" id="GO:0008745">
    <property type="term" value="F:N-acetylmuramoyl-L-alanine amidase activity"/>
    <property type="evidence" value="ECO:0007669"/>
    <property type="project" value="UniProtKB-EC"/>
</dbReference>
<comment type="caution">
    <text evidence="3">The sequence shown here is derived from an EMBL/GenBank/DDBJ whole genome shotgun (WGS) entry which is preliminary data.</text>
</comment>
<keyword evidence="4" id="KW-1185">Reference proteome</keyword>
<reference evidence="3 4" key="1">
    <citation type="submission" date="2020-08" db="EMBL/GenBank/DDBJ databases">
        <title>Genomic Encyclopedia of Type Strains, Phase IV (KMG-IV): sequencing the most valuable type-strain genomes for metagenomic binning, comparative biology and taxonomic classification.</title>
        <authorList>
            <person name="Goeker M."/>
        </authorList>
    </citation>
    <scope>NUCLEOTIDE SEQUENCE [LARGE SCALE GENOMIC DNA]</scope>
    <source>
        <strain evidence="3 4">DSM 23562</strain>
    </source>
</reference>
<dbReference type="Pfam" id="PF01520">
    <property type="entry name" value="Amidase_3"/>
    <property type="match status" value="1"/>
</dbReference>
<dbReference type="Proteomes" id="UP000520814">
    <property type="component" value="Unassembled WGS sequence"/>
</dbReference>
<proteinExistence type="predicted"/>
<dbReference type="InterPro" id="IPR050695">
    <property type="entry name" value="N-acetylmuramoyl_amidase_3"/>
</dbReference>
<dbReference type="CDD" id="cd02696">
    <property type="entry name" value="MurNAc-LAA"/>
    <property type="match status" value="1"/>
</dbReference>
<dbReference type="Gene3D" id="3.40.630.40">
    <property type="entry name" value="Zn-dependent exopeptidases"/>
    <property type="match status" value="1"/>
</dbReference>
<dbReference type="RefSeq" id="WP_184196651.1">
    <property type="nucleotide sequence ID" value="NZ_JACHGW010000002.1"/>
</dbReference>
<dbReference type="AlphaFoldDB" id="A0A7W9SQB9"/>
<gene>
    <name evidence="3" type="ORF">HNQ39_002678</name>
</gene>
<dbReference type="GO" id="GO:0030288">
    <property type="term" value="C:outer membrane-bounded periplasmic space"/>
    <property type="evidence" value="ECO:0007669"/>
    <property type="project" value="TreeGrafter"/>
</dbReference>
<dbReference type="EC" id="3.5.1.28" evidence="3"/>
<dbReference type="InterPro" id="IPR002508">
    <property type="entry name" value="MurNAc-LAA_cat"/>
</dbReference>
<organism evidence="3 4">
    <name type="scientific">Armatimonas rosea</name>
    <dbReference type="NCBI Taxonomy" id="685828"/>
    <lineage>
        <taxon>Bacteria</taxon>
        <taxon>Bacillati</taxon>
        <taxon>Armatimonadota</taxon>
        <taxon>Armatimonadia</taxon>
        <taxon>Armatimonadales</taxon>
        <taxon>Armatimonadaceae</taxon>
        <taxon>Armatimonas</taxon>
    </lineage>
</organism>
<dbReference type="PANTHER" id="PTHR30404">
    <property type="entry name" value="N-ACETYLMURAMOYL-L-ALANINE AMIDASE"/>
    <property type="match status" value="1"/>
</dbReference>
<evidence type="ECO:0000313" key="4">
    <source>
        <dbReference type="Proteomes" id="UP000520814"/>
    </source>
</evidence>
<sequence length="200" mass="21254">MKICIDPGHPSEVGEGTRGKKLTEIRAGWLVAKRLEALLKAAGHDVTLTKSREKEFVKNRKRAEIANAFQADLHVRLHCDSEGGTGFWTYYPDRPGTDSTGKRGPSPEVIAACKQLAPKFHAALAAGLKGALRDNGCLPDIRTAVGSKQGALTGSIWSQVPVVLVEMCVLTHASDEAFLLSDAGQERMAKALAAGVAAAL</sequence>
<dbReference type="PANTHER" id="PTHR30404:SF0">
    <property type="entry name" value="N-ACETYLMURAMOYL-L-ALANINE AMIDASE AMIC"/>
    <property type="match status" value="1"/>
</dbReference>
<evidence type="ECO:0000313" key="3">
    <source>
        <dbReference type="EMBL" id="MBB6050887.1"/>
    </source>
</evidence>
<feature type="domain" description="MurNAc-LAA" evidence="2">
    <location>
        <begin position="63"/>
        <end position="197"/>
    </location>
</feature>